<gene>
    <name evidence="5" type="ORF">NA57DRAFT_31907</name>
</gene>
<name>A0A9P4IQE6_9PEZI</name>
<comment type="similarity">
    <text evidence="1">Belongs to the ATG16 family.</text>
</comment>
<keyword evidence="6" id="KW-1185">Reference proteome</keyword>
<evidence type="ECO:0000313" key="5">
    <source>
        <dbReference type="EMBL" id="KAF2102632.1"/>
    </source>
</evidence>
<feature type="compositionally biased region" description="Low complexity" evidence="3">
    <location>
        <begin position="40"/>
        <end position="59"/>
    </location>
</feature>
<dbReference type="Proteomes" id="UP000799772">
    <property type="component" value="Unassembled WGS sequence"/>
</dbReference>
<feature type="region of interest" description="Disordered" evidence="3">
    <location>
        <begin position="38"/>
        <end position="91"/>
    </location>
</feature>
<dbReference type="CDD" id="cd22887">
    <property type="entry name" value="Atg16_CCD"/>
    <property type="match status" value="1"/>
</dbReference>
<evidence type="ECO:0000256" key="3">
    <source>
        <dbReference type="SAM" id="MobiDB-lite"/>
    </source>
</evidence>
<evidence type="ECO:0000256" key="1">
    <source>
        <dbReference type="ARBA" id="ARBA00005331"/>
    </source>
</evidence>
<dbReference type="Pfam" id="PF08614">
    <property type="entry name" value="ATG16"/>
    <property type="match status" value="1"/>
</dbReference>
<comment type="caution">
    <text evidence="5">The sequence shown here is derived from an EMBL/GenBank/DDBJ whole genome shotgun (WGS) entry which is preliminary data.</text>
</comment>
<dbReference type="OrthoDB" id="8949486at2759"/>
<dbReference type="Gene3D" id="1.20.5.170">
    <property type="match status" value="1"/>
</dbReference>
<feature type="compositionally biased region" description="Polar residues" evidence="3">
    <location>
        <begin position="76"/>
        <end position="91"/>
    </location>
</feature>
<protein>
    <submittedName>
        <fullName evidence="5">Autophagy protein Apg16</fullName>
    </submittedName>
</protein>
<accession>A0A9P4IQE6</accession>
<feature type="coiled-coil region" evidence="2">
    <location>
        <begin position="93"/>
        <end position="197"/>
    </location>
</feature>
<evidence type="ECO:0000313" key="6">
    <source>
        <dbReference type="Proteomes" id="UP000799772"/>
    </source>
</evidence>
<dbReference type="InterPro" id="IPR045160">
    <property type="entry name" value="ATG16"/>
</dbReference>
<dbReference type="PANTHER" id="PTHR19878:SF8">
    <property type="entry name" value="AUTOPHAGY-RELATED 16, ISOFORM F"/>
    <property type="match status" value="1"/>
</dbReference>
<dbReference type="AlphaFoldDB" id="A0A9P4IQE6"/>
<feature type="domain" description="Autophagy-related protein 16" evidence="4">
    <location>
        <begin position="7"/>
        <end position="210"/>
    </location>
</feature>
<proteinExistence type="inferred from homology"/>
<dbReference type="GO" id="GO:0000045">
    <property type="term" value="P:autophagosome assembly"/>
    <property type="evidence" value="ECO:0007669"/>
    <property type="project" value="InterPro"/>
</dbReference>
<reference evidence="5" key="1">
    <citation type="journal article" date="2020" name="Stud. Mycol.">
        <title>101 Dothideomycetes genomes: a test case for predicting lifestyles and emergence of pathogens.</title>
        <authorList>
            <person name="Haridas S."/>
            <person name="Albert R."/>
            <person name="Binder M."/>
            <person name="Bloem J."/>
            <person name="Labutti K."/>
            <person name="Salamov A."/>
            <person name="Andreopoulos B."/>
            <person name="Baker S."/>
            <person name="Barry K."/>
            <person name="Bills G."/>
            <person name="Bluhm B."/>
            <person name="Cannon C."/>
            <person name="Castanera R."/>
            <person name="Culley D."/>
            <person name="Daum C."/>
            <person name="Ezra D."/>
            <person name="Gonzalez J."/>
            <person name="Henrissat B."/>
            <person name="Kuo A."/>
            <person name="Liang C."/>
            <person name="Lipzen A."/>
            <person name="Lutzoni F."/>
            <person name="Magnuson J."/>
            <person name="Mondo S."/>
            <person name="Nolan M."/>
            <person name="Ohm R."/>
            <person name="Pangilinan J."/>
            <person name="Park H.-J."/>
            <person name="Ramirez L."/>
            <person name="Alfaro M."/>
            <person name="Sun H."/>
            <person name="Tritt A."/>
            <person name="Yoshinaga Y."/>
            <person name="Zwiers L.-H."/>
            <person name="Turgeon B."/>
            <person name="Goodwin S."/>
            <person name="Spatafora J."/>
            <person name="Crous P."/>
            <person name="Grigoriev I."/>
        </authorList>
    </citation>
    <scope>NUCLEOTIDE SEQUENCE</scope>
    <source>
        <strain evidence="5">CBS 133067</strain>
    </source>
</reference>
<evidence type="ECO:0000259" key="4">
    <source>
        <dbReference type="Pfam" id="PF08614"/>
    </source>
</evidence>
<dbReference type="InterPro" id="IPR013923">
    <property type="entry name" value="Autophagy-rel_prot_16_dom"/>
</dbReference>
<dbReference type="PANTHER" id="PTHR19878">
    <property type="entry name" value="AUTOPHAGY PROTEIN 16-LIKE"/>
    <property type="match status" value="1"/>
</dbReference>
<dbReference type="EMBL" id="ML978122">
    <property type="protein sequence ID" value="KAF2102632.1"/>
    <property type="molecule type" value="Genomic_DNA"/>
</dbReference>
<evidence type="ECO:0000256" key="2">
    <source>
        <dbReference type="SAM" id="Coils"/>
    </source>
</evidence>
<keyword evidence="2" id="KW-0175">Coiled coil</keyword>
<organism evidence="5 6">
    <name type="scientific">Rhizodiscina lignyota</name>
    <dbReference type="NCBI Taxonomy" id="1504668"/>
    <lineage>
        <taxon>Eukaryota</taxon>
        <taxon>Fungi</taxon>
        <taxon>Dikarya</taxon>
        <taxon>Ascomycota</taxon>
        <taxon>Pezizomycotina</taxon>
        <taxon>Dothideomycetes</taxon>
        <taxon>Pleosporomycetidae</taxon>
        <taxon>Aulographales</taxon>
        <taxon>Rhizodiscinaceae</taxon>
        <taxon>Rhizodiscina</taxon>
    </lineage>
</organism>
<sequence length="216" mass="24405">MKSWISEYSSALDARDVREKAQLRFVNAYTKLADRTATLESANSSSPPVAEAPSVPSPSQRTTSPGLSIPFRGKSPQANVPDDTSNLSPSDALNRLRSDLATTQRSRAALQSQLAPVTSELATLKSQSARDTKRISELERDRSILERRVKDRDEEIKGKARLVEEVQDEMLSLNLQLNMAEQRSEKLETENKQLVDRWMERMGREAEEMNERSKWT</sequence>